<dbReference type="EC" id="2.3.1.51" evidence="6"/>
<evidence type="ECO:0000259" key="5">
    <source>
        <dbReference type="SMART" id="SM00563"/>
    </source>
</evidence>
<dbReference type="EMBL" id="CP003811">
    <property type="protein sequence ID" value="AIQ92048.1"/>
    <property type="molecule type" value="Genomic_DNA"/>
</dbReference>
<dbReference type="eggNOG" id="COG0204">
    <property type="taxonomic scope" value="Bacteria"/>
</dbReference>
<dbReference type="STRING" id="693986.MOC_4293"/>
<dbReference type="SMART" id="SM00563">
    <property type="entry name" value="PlsC"/>
    <property type="match status" value="1"/>
</dbReference>
<keyword evidence="4" id="KW-0472">Membrane</keyword>
<dbReference type="RefSeq" id="WP_043759053.1">
    <property type="nucleotide sequence ID" value="NZ_CP003811.1"/>
</dbReference>
<dbReference type="PANTHER" id="PTHR10434:SF40">
    <property type="entry name" value="1-ACYL-SN-GLYCEROL-3-PHOSPHATE ACYLTRANSFERASE"/>
    <property type="match status" value="1"/>
</dbReference>
<gene>
    <name evidence="6" type="ORF">MOC_4293</name>
</gene>
<dbReference type="Proteomes" id="UP000029492">
    <property type="component" value="Chromosome"/>
</dbReference>
<feature type="domain" description="Phospholipid/glycerol acyltransferase" evidence="5">
    <location>
        <begin position="73"/>
        <end position="187"/>
    </location>
</feature>
<accession>A0A089P1Y2</accession>
<comment type="pathway">
    <text evidence="1">Lipid metabolism.</text>
</comment>
<keyword evidence="3 6" id="KW-0012">Acyltransferase</keyword>
<dbReference type="CDD" id="cd07989">
    <property type="entry name" value="LPLAT_AGPAT-like"/>
    <property type="match status" value="1"/>
</dbReference>
<organism evidence="6 7">
    <name type="scientific">Methylobacterium oryzae CBMB20</name>
    <dbReference type="NCBI Taxonomy" id="693986"/>
    <lineage>
        <taxon>Bacteria</taxon>
        <taxon>Pseudomonadati</taxon>
        <taxon>Pseudomonadota</taxon>
        <taxon>Alphaproteobacteria</taxon>
        <taxon>Hyphomicrobiales</taxon>
        <taxon>Methylobacteriaceae</taxon>
        <taxon>Methylobacterium</taxon>
    </lineage>
</organism>
<evidence type="ECO:0000313" key="6">
    <source>
        <dbReference type="EMBL" id="AIQ92048.1"/>
    </source>
</evidence>
<dbReference type="GO" id="GO:0006654">
    <property type="term" value="P:phosphatidic acid biosynthetic process"/>
    <property type="evidence" value="ECO:0007669"/>
    <property type="project" value="TreeGrafter"/>
</dbReference>
<keyword evidence="4" id="KW-1133">Transmembrane helix</keyword>
<dbReference type="GO" id="GO:0003841">
    <property type="term" value="F:1-acylglycerol-3-phosphate O-acyltransferase activity"/>
    <property type="evidence" value="ECO:0007669"/>
    <property type="project" value="UniProtKB-EC"/>
</dbReference>
<dbReference type="KEGG" id="mor:MOC_4293"/>
<reference evidence="6 7" key="1">
    <citation type="journal article" date="2014" name="PLoS ONE">
        <title>Genome Information of Methylobacterium oryzae, a Plant-Probiotic Methylotroph in the Phyllosphere.</title>
        <authorList>
            <person name="Kwak M.J."/>
            <person name="Jeong H."/>
            <person name="Madhaiyan M."/>
            <person name="Lee Y."/>
            <person name="Sa T.M."/>
            <person name="Oh T.K."/>
            <person name="Kim J.F."/>
        </authorList>
    </citation>
    <scope>NUCLEOTIDE SEQUENCE [LARGE SCALE GENOMIC DNA]</scope>
    <source>
        <strain evidence="6 7">CBMB20</strain>
    </source>
</reference>
<evidence type="ECO:0000256" key="4">
    <source>
        <dbReference type="SAM" id="Phobius"/>
    </source>
</evidence>
<dbReference type="SUPFAM" id="SSF69593">
    <property type="entry name" value="Glycerol-3-phosphate (1)-acyltransferase"/>
    <property type="match status" value="1"/>
</dbReference>
<feature type="transmembrane region" description="Helical" evidence="4">
    <location>
        <begin position="6"/>
        <end position="29"/>
    </location>
</feature>
<protein>
    <submittedName>
        <fullName evidence="6">Phospholipid/glycerol acyltransferase</fullName>
        <ecNumber evidence="6">2.3.1.51</ecNumber>
    </submittedName>
</protein>
<keyword evidence="2 6" id="KW-0808">Transferase</keyword>
<dbReference type="PANTHER" id="PTHR10434">
    <property type="entry name" value="1-ACYL-SN-GLYCEROL-3-PHOSPHATE ACYLTRANSFERASE"/>
    <property type="match status" value="1"/>
</dbReference>
<dbReference type="AlphaFoldDB" id="A0A089P1Y2"/>
<evidence type="ECO:0000313" key="7">
    <source>
        <dbReference type="Proteomes" id="UP000029492"/>
    </source>
</evidence>
<name>A0A089P1Y2_9HYPH</name>
<evidence type="ECO:0000256" key="2">
    <source>
        <dbReference type="ARBA" id="ARBA00022679"/>
    </source>
</evidence>
<dbReference type="HOGENOM" id="CLU_027938_5_1_5"/>
<proteinExistence type="predicted"/>
<evidence type="ECO:0000256" key="3">
    <source>
        <dbReference type="ARBA" id="ARBA00023315"/>
    </source>
</evidence>
<dbReference type="Pfam" id="PF01553">
    <property type="entry name" value="Acyltransferase"/>
    <property type="match status" value="1"/>
</dbReference>
<sequence>MAHARSLLFAAYWAAWTTLFLAPLAVFLLSGSPERPIRRATRLWARGILAGLRHIVGLRYVEEGRQHLPAKPCLIVANHQSTWETLAFLVLVPDVAIVAKRELLAIPVVGWFLRRSPMIVIDRGNGTQALRTMIDEGRAAVAAGRSVLIFPEGTRGGIDAPLRFKRGVELLYGRLGLPVVPVALNSGLFWPGGMATRAGTVVVSYLTAIAPGLTAAEFLRGTEGAIDRELDRWRPIGLDGLGAKAA</sequence>
<dbReference type="InterPro" id="IPR002123">
    <property type="entry name" value="Plipid/glycerol_acylTrfase"/>
</dbReference>
<evidence type="ECO:0000256" key="1">
    <source>
        <dbReference type="ARBA" id="ARBA00005189"/>
    </source>
</evidence>
<keyword evidence="4" id="KW-0812">Transmembrane</keyword>
<keyword evidence="7" id="KW-1185">Reference proteome</keyword>